<dbReference type="InterPro" id="IPR041490">
    <property type="entry name" value="KstR2_TetR_C"/>
</dbReference>
<dbReference type="PANTHER" id="PTHR30055:SF234">
    <property type="entry name" value="HTH-TYPE TRANSCRIPTIONAL REGULATOR BETI"/>
    <property type="match status" value="1"/>
</dbReference>
<dbReference type="Pfam" id="PF00440">
    <property type="entry name" value="TetR_N"/>
    <property type="match status" value="1"/>
</dbReference>
<evidence type="ECO:0000256" key="3">
    <source>
        <dbReference type="ARBA" id="ARBA00023163"/>
    </source>
</evidence>
<dbReference type="InterPro" id="IPR001647">
    <property type="entry name" value="HTH_TetR"/>
</dbReference>
<evidence type="ECO:0000256" key="4">
    <source>
        <dbReference type="PROSITE-ProRule" id="PRU00335"/>
    </source>
</evidence>
<keyword evidence="7" id="KW-1185">Reference proteome</keyword>
<dbReference type="InterPro" id="IPR050109">
    <property type="entry name" value="HTH-type_TetR-like_transc_reg"/>
</dbReference>
<dbReference type="Proteomes" id="UP000545386">
    <property type="component" value="Unassembled WGS sequence"/>
</dbReference>
<dbReference type="PRINTS" id="PR00455">
    <property type="entry name" value="HTHTETR"/>
</dbReference>
<evidence type="ECO:0000256" key="2">
    <source>
        <dbReference type="ARBA" id="ARBA00023125"/>
    </source>
</evidence>
<evidence type="ECO:0000256" key="1">
    <source>
        <dbReference type="ARBA" id="ARBA00023015"/>
    </source>
</evidence>
<reference evidence="6 7" key="1">
    <citation type="submission" date="2020-08" db="EMBL/GenBank/DDBJ databases">
        <title>Paraeoetvoesia sp. YC-7-48 draft genome sequence.</title>
        <authorList>
            <person name="Yao L."/>
        </authorList>
    </citation>
    <scope>NUCLEOTIDE SEQUENCE [LARGE SCALE GENOMIC DNA]</scope>
    <source>
        <strain evidence="7">YC-7-48</strain>
    </source>
</reference>
<feature type="domain" description="HTH tetR-type" evidence="5">
    <location>
        <begin position="10"/>
        <end position="70"/>
    </location>
</feature>
<evidence type="ECO:0000259" key="5">
    <source>
        <dbReference type="PROSITE" id="PS50977"/>
    </source>
</evidence>
<keyword evidence="3" id="KW-0804">Transcription</keyword>
<dbReference type="PANTHER" id="PTHR30055">
    <property type="entry name" value="HTH-TYPE TRANSCRIPTIONAL REGULATOR RUTR"/>
    <property type="match status" value="1"/>
</dbReference>
<proteinExistence type="predicted"/>
<evidence type="ECO:0000313" key="7">
    <source>
        <dbReference type="Proteomes" id="UP000545386"/>
    </source>
</evidence>
<dbReference type="Gene3D" id="1.10.357.10">
    <property type="entry name" value="Tetracycline Repressor, domain 2"/>
    <property type="match status" value="1"/>
</dbReference>
<dbReference type="Gene3D" id="1.10.10.60">
    <property type="entry name" value="Homeodomain-like"/>
    <property type="match status" value="1"/>
</dbReference>
<sequence>MARTRALDYEDRKKDILKAAAVLFARQGYSETLLEDIATQCGVKKSSLYHYHRSKHAILYGLITWKIEDLAWKVDAAIEAEHTPEAKFRALTTTLVNEYIRVPEEMTVLITQMRYLNKTAMRSVIVIQERIINRAVLLIQSLRPDVEITRKKVTAMAMLYFGMTNWIPVWYKPSGSIKPADLSAMIADTFLNGVRQLAID</sequence>
<dbReference type="InterPro" id="IPR009057">
    <property type="entry name" value="Homeodomain-like_sf"/>
</dbReference>
<dbReference type="EMBL" id="JACJUU010000002">
    <property type="protein sequence ID" value="MBC2768967.1"/>
    <property type="molecule type" value="Genomic_DNA"/>
</dbReference>
<dbReference type="InterPro" id="IPR036271">
    <property type="entry name" value="Tet_transcr_reg_TetR-rel_C_sf"/>
</dbReference>
<comment type="caution">
    <text evidence="6">The sequence shown here is derived from an EMBL/GenBank/DDBJ whole genome shotgun (WGS) entry which is preliminary data.</text>
</comment>
<protein>
    <submittedName>
        <fullName evidence="6">TetR/AcrR family transcriptional regulator</fullName>
    </submittedName>
</protein>
<keyword evidence="1" id="KW-0805">Transcription regulation</keyword>
<gene>
    <name evidence="6" type="ORF">GTU67_03445</name>
</gene>
<dbReference type="GO" id="GO:0000976">
    <property type="term" value="F:transcription cis-regulatory region binding"/>
    <property type="evidence" value="ECO:0007669"/>
    <property type="project" value="TreeGrafter"/>
</dbReference>
<evidence type="ECO:0000313" key="6">
    <source>
        <dbReference type="EMBL" id="MBC2768967.1"/>
    </source>
</evidence>
<keyword evidence="2 4" id="KW-0238">DNA-binding</keyword>
<dbReference type="PROSITE" id="PS50977">
    <property type="entry name" value="HTH_TETR_2"/>
    <property type="match status" value="1"/>
</dbReference>
<accession>A0A842HL10</accession>
<organism evidence="6 7">
    <name type="scientific">Pusillimonas minor</name>
    <dbReference type="NCBI Taxonomy" id="2697024"/>
    <lineage>
        <taxon>Bacteria</taxon>
        <taxon>Pseudomonadati</taxon>
        <taxon>Pseudomonadota</taxon>
        <taxon>Betaproteobacteria</taxon>
        <taxon>Burkholderiales</taxon>
        <taxon>Alcaligenaceae</taxon>
        <taxon>Pusillimonas</taxon>
    </lineage>
</organism>
<dbReference type="GO" id="GO:0003700">
    <property type="term" value="F:DNA-binding transcription factor activity"/>
    <property type="evidence" value="ECO:0007669"/>
    <property type="project" value="TreeGrafter"/>
</dbReference>
<dbReference type="RefSeq" id="WP_185778780.1">
    <property type="nucleotide sequence ID" value="NZ_JACJUU010000002.1"/>
</dbReference>
<dbReference type="SUPFAM" id="SSF46689">
    <property type="entry name" value="Homeodomain-like"/>
    <property type="match status" value="1"/>
</dbReference>
<dbReference type="AlphaFoldDB" id="A0A842HL10"/>
<dbReference type="SUPFAM" id="SSF48498">
    <property type="entry name" value="Tetracyclin repressor-like, C-terminal domain"/>
    <property type="match status" value="1"/>
</dbReference>
<dbReference type="Pfam" id="PF17932">
    <property type="entry name" value="TetR_C_24"/>
    <property type="match status" value="1"/>
</dbReference>
<name>A0A842HL10_9BURK</name>
<feature type="DNA-binding region" description="H-T-H motif" evidence="4">
    <location>
        <begin position="33"/>
        <end position="52"/>
    </location>
</feature>